<evidence type="ECO:0000256" key="1">
    <source>
        <dbReference type="SAM" id="MobiDB-lite"/>
    </source>
</evidence>
<evidence type="ECO:0000313" key="4">
    <source>
        <dbReference type="RefSeq" id="XP_033786278.1"/>
    </source>
</evidence>
<proteinExistence type="predicted"/>
<gene>
    <name evidence="3 4 5 6" type="primary">LOC117353893</name>
</gene>
<dbReference type="RefSeq" id="XP_033786279.1">
    <property type="nucleotide sequence ID" value="XM_033930388.1"/>
</dbReference>
<accession>A0A6P8PQU8</accession>
<feature type="region of interest" description="Disordered" evidence="1">
    <location>
        <begin position="97"/>
        <end position="163"/>
    </location>
</feature>
<evidence type="ECO:0000313" key="2">
    <source>
        <dbReference type="Proteomes" id="UP000515159"/>
    </source>
</evidence>
<name>A0A6P8PQU8_GEOSA</name>
<keyword evidence="2" id="KW-1185">Reference proteome</keyword>
<dbReference type="RefSeq" id="XP_033786280.1">
    <property type="nucleotide sequence ID" value="XM_033930389.1"/>
</dbReference>
<dbReference type="Proteomes" id="UP000515159">
    <property type="component" value="Chromosome 2"/>
</dbReference>
<evidence type="ECO:0000313" key="3">
    <source>
        <dbReference type="RefSeq" id="XP_033786277.1"/>
    </source>
</evidence>
<dbReference type="RefSeq" id="XP_033786277.1">
    <property type="nucleotide sequence ID" value="XM_033930386.1"/>
</dbReference>
<evidence type="ECO:0000313" key="5">
    <source>
        <dbReference type="RefSeq" id="XP_033786279.1"/>
    </source>
</evidence>
<dbReference type="AlphaFoldDB" id="A0A6P8PQU8"/>
<reference evidence="3 4" key="1">
    <citation type="submission" date="2025-04" db="UniProtKB">
        <authorList>
            <consortium name="RefSeq"/>
        </authorList>
    </citation>
    <scope>IDENTIFICATION</scope>
</reference>
<protein>
    <submittedName>
        <fullName evidence="3 4">Coiled-coil domain-containing protein 201-like</fullName>
    </submittedName>
</protein>
<dbReference type="OrthoDB" id="9907103at2759"/>
<organism evidence="2 5">
    <name type="scientific">Geotrypetes seraphini</name>
    <name type="common">Gaboon caecilian</name>
    <name type="synonym">Caecilia seraphini</name>
    <dbReference type="NCBI Taxonomy" id="260995"/>
    <lineage>
        <taxon>Eukaryota</taxon>
        <taxon>Metazoa</taxon>
        <taxon>Chordata</taxon>
        <taxon>Craniata</taxon>
        <taxon>Vertebrata</taxon>
        <taxon>Euteleostomi</taxon>
        <taxon>Amphibia</taxon>
        <taxon>Gymnophiona</taxon>
        <taxon>Geotrypetes</taxon>
    </lineage>
</organism>
<sequence length="193" mass="22483">MSDEEYSFLNVKRYSRKMSVIKHSTPLMESTDPKISSLEDLSERANQDLHEDNTKVQWPGTPYPFKRSLQDGKMYQPRIKSLSTILRIRLSTVLASEESIEESSSNEGHTTEIGAKANERNRLSKQRTGESLQREVPLQVSGIPGIQDEQEKKRKKMAKEKRLTMQRQIRRWEIRQLKNIEEATTHELVIEED</sequence>
<evidence type="ECO:0000313" key="6">
    <source>
        <dbReference type="RefSeq" id="XP_033786280.1"/>
    </source>
</evidence>
<dbReference type="RefSeq" id="XP_033786278.1">
    <property type="nucleotide sequence ID" value="XM_033930387.1"/>
</dbReference>
<dbReference type="GeneID" id="117353893"/>
<dbReference type="KEGG" id="gsh:117353893"/>